<feature type="transmembrane region" description="Helical" evidence="1">
    <location>
        <begin position="68"/>
        <end position="86"/>
    </location>
</feature>
<dbReference type="GeneID" id="56030313"/>
<dbReference type="Proteomes" id="UP000509750">
    <property type="component" value="Chromosome"/>
</dbReference>
<evidence type="ECO:0000256" key="1">
    <source>
        <dbReference type="SAM" id="Phobius"/>
    </source>
</evidence>
<evidence type="ECO:0000313" key="3">
    <source>
        <dbReference type="Proteomes" id="UP000509750"/>
    </source>
</evidence>
<name>A0A7D5L2X9_9EURY</name>
<feature type="transmembrane region" description="Helical" evidence="1">
    <location>
        <begin position="6"/>
        <end position="24"/>
    </location>
</feature>
<keyword evidence="1" id="KW-0472">Membrane</keyword>
<gene>
    <name evidence="2" type="ORF">HUG10_15730</name>
</gene>
<keyword evidence="1" id="KW-1133">Transmembrane helix</keyword>
<sequence>MSLPLVLGNVLILGLGLLIAYQAFRGYRRNGSRMMFSIGVGFVLLSVGGVTGCSTFELLGLSFPGMEFLKTCLIGTGMSVISIALYR</sequence>
<proteinExistence type="predicted"/>
<dbReference type="Pfam" id="PF24365">
    <property type="entry name" value="DUF7521"/>
    <property type="match status" value="1"/>
</dbReference>
<dbReference type="AlphaFoldDB" id="A0A7D5L2X9"/>
<evidence type="ECO:0000313" key="2">
    <source>
        <dbReference type="EMBL" id="QLG28903.1"/>
    </source>
</evidence>
<dbReference type="OrthoDB" id="221164at2157"/>
<dbReference type="RefSeq" id="WP_179170477.1">
    <property type="nucleotide sequence ID" value="NZ_CP058529.1"/>
</dbReference>
<keyword evidence="3" id="KW-1185">Reference proteome</keyword>
<feature type="transmembrane region" description="Helical" evidence="1">
    <location>
        <begin position="36"/>
        <end position="62"/>
    </location>
</feature>
<accession>A0A7D5L2X9</accession>
<protein>
    <submittedName>
        <fullName evidence="2">Uncharacterized protein</fullName>
    </submittedName>
</protein>
<dbReference type="KEGG" id="halg:HUG10_15730"/>
<keyword evidence="1" id="KW-0812">Transmembrane</keyword>
<reference evidence="2 3" key="1">
    <citation type="submission" date="2020-07" db="EMBL/GenBank/DDBJ databases">
        <title>Gai3-2, isolated from salt lake.</title>
        <authorList>
            <person name="Cui H."/>
            <person name="Shi X."/>
        </authorList>
    </citation>
    <scope>NUCLEOTIDE SEQUENCE [LARGE SCALE GENOMIC DNA]</scope>
    <source>
        <strain evidence="2 3">Gai3-2</strain>
    </source>
</reference>
<organism evidence="2 3">
    <name type="scientific">Halorarum halophilum</name>
    <dbReference type="NCBI Taxonomy" id="2743090"/>
    <lineage>
        <taxon>Archaea</taxon>
        <taxon>Methanobacteriati</taxon>
        <taxon>Methanobacteriota</taxon>
        <taxon>Stenosarchaea group</taxon>
        <taxon>Halobacteria</taxon>
        <taxon>Halobacteriales</taxon>
        <taxon>Haloferacaceae</taxon>
        <taxon>Halorarum</taxon>
    </lineage>
</organism>
<dbReference type="EMBL" id="CP058529">
    <property type="protein sequence ID" value="QLG28903.1"/>
    <property type="molecule type" value="Genomic_DNA"/>
</dbReference>
<dbReference type="InterPro" id="IPR055943">
    <property type="entry name" value="DUF7521"/>
</dbReference>